<evidence type="ECO:0000313" key="3">
    <source>
        <dbReference type="Proteomes" id="UP000186106"/>
    </source>
</evidence>
<evidence type="ECO:0000313" key="2">
    <source>
        <dbReference type="EMBL" id="SIS38059.1"/>
    </source>
</evidence>
<dbReference type="Proteomes" id="UP000186106">
    <property type="component" value="Unassembled WGS sequence"/>
</dbReference>
<proteinExistence type="predicted"/>
<dbReference type="AlphaFoldDB" id="A0A1N7ILW1"/>
<accession>A0A1N7ILW1</accession>
<dbReference type="STRING" id="112234.SAMN05421768_10654"/>
<reference evidence="1 4" key="2">
    <citation type="submission" date="2018-11" db="EMBL/GenBank/DDBJ databases">
        <title>Proposal to divide the Flavobacteriaceae and reorganize its genera based on Amino Acid Identity values calculated from whole genome sequences.</title>
        <authorList>
            <person name="Nicholson A.C."/>
            <person name="Gulvik C.A."/>
            <person name="Whitney A.M."/>
            <person name="Humrighouse B.W."/>
            <person name="Bell M."/>
            <person name="Holmes B."/>
            <person name="Steigerwalt A.G."/>
            <person name="Villarma A."/>
            <person name="Sheth M."/>
            <person name="Batra D."/>
            <person name="Pryor J."/>
            <person name="Bernardet J.-F."/>
            <person name="Hugo C."/>
            <person name="Kampfer P."/>
            <person name="Newman J."/>
            <person name="McQuiston J.R."/>
        </authorList>
    </citation>
    <scope>NUCLEOTIDE SEQUENCE [LARGE SCALE GENOMIC DNA]</scope>
    <source>
        <strain evidence="1 4">DSM 16927</strain>
    </source>
</reference>
<evidence type="ECO:0000313" key="1">
    <source>
        <dbReference type="EMBL" id="AZA98517.1"/>
    </source>
</evidence>
<dbReference type="Proteomes" id="UP000279541">
    <property type="component" value="Chromosome"/>
</dbReference>
<dbReference type="EMBL" id="FTNZ01000006">
    <property type="protein sequence ID" value="SIS38059.1"/>
    <property type="molecule type" value="Genomic_DNA"/>
</dbReference>
<reference evidence="2 3" key="1">
    <citation type="submission" date="2017-01" db="EMBL/GenBank/DDBJ databases">
        <authorList>
            <person name="Mah S.A."/>
            <person name="Swanson W.J."/>
            <person name="Moy G.W."/>
            <person name="Vacquier V.D."/>
        </authorList>
    </citation>
    <scope>NUCLEOTIDE SEQUENCE [LARGE SCALE GENOMIC DNA]</scope>
    <source>
        <strain evidence="2 3">DSM 16927</strain>
    </source>
</reference>
<dbReference type="EMBL" id="CP033926">
    <property type="protein sequence ID" value="AZA98517.1"/>
    <property type="molecule type" value="Genomic_DNA"/>
</dbReference>
<dbReference type="KEGG" id="cjt:EG359_02355"/>
<protein>
    <submittedName>
        <fullName evidence="2">Uncharacterized protein</fullName>
    </submittedName>
</protein>
<gene>
    <name evidence="1" type="ORF">EG359_02355</name>
    <name evidence="2" type="ORF">SAMN05421768_10654</name>
</gene>
<evidence type="ECO:0000313" key="4">
    <source>
        <dbReference type="Proteomes" id="UP000279541"/>
    </source>
</evidence>
<sequence length="248" mass="28774">MEKNFTKDYIEFSNEFRKSNASKESIDKLYDLLYDLENSKRTANDNLILSNVYSLLGFHLSAYEVFKSVADLIDKKTTSKLYLMEEKAKSHKNNFAIKDIRKFRQKNEQTKLSITDFVKSERGDNTFTIIEKEVVVFNKIVENKKIQISIYGNHKIEDYANKIIDYIFLLGDCKIELIEFYNNELSEVTEETANNNWYDTLEILSVNIGVAVNGNLFAEISAGDDFAPDHILDIEMDEQKVTEMNYDG</sequence>
<keyword evidence="4" id="KW-1185">Reference proteome</keyword>
<name>A0A1N7ILW1_9FLAO</name>
<dbReference type="RefSeq" id="WP_076355387.1">
    <property type="nucleotide sequence ID" value="NZ_CP033926.1"/>
</dbReference>
<organism evidence="2 3">
    <name type="scientific">Chryseobacterium joostei</name>
    <dbReference type="NCBI Taxonomy" id="112234"/>
    <lineage>
        <taxon>Bacteria</taxon>
        <taxon>Pseudomonadati</taxon>
        <taxon>Bacteroidota</taxon>
        <taxon>Flavobacteriia</taxon>
        <taxon>Flavobacteriales</taxon>
        <taxon>Weeksellaceae</taxon>
        <taxon>Chryseobacterium group</taxon>
        <taxon>Chryseobacterium</taxon>
    </lineage>
</organism>
<dbReference type="OrthoDB" id="1147827at2"/>